<organism evidence="2 3">
    <name type="scientific">[Eubacterium] siraeum</name>
    <dbReference type="NCBI Taxonomy" id="39492"/>
    <lineage>
        <taxon>Bacteria</taxon>
        <taxon>Bacillati</taxon>
        <taxon>Bacillota</taxon>
        <taxon>Clostridia</taxon>
        <taxon>Eubacteriales</taxon>
        <taxon>Oscillospiraceae</taxon>
        <taxon>Oscillospiraceae incertae sedis</taxon>
    </lineage>
</organism>
<reference evidence="2" key="1">
    <citation type="submission" date="2023-01" db="EMBL/GenBank/DDBJ databases">
        <title>Human gut microbiome strain richness.</title>
        <authorList>
            <person name="Chen-Liaw A."/>
        </authorList>
    </citation>
    <scope>NUCLEOTIDE SEQUENCE</scope>
    <source>
        <strain evidence="2">1001283st1_G1_1001283B150217_161031</strain>
    </source>
</reference>
<dbReference type="EMBL" id="JAQLXW010000005">
    <property type="protein sequence ID" value="MDB8003419.1"/>
    <property type="molecule type" value="Genomic_DNA"/>
</dbReference>
<gene>
    <name evidence="2" type="ORF">PNE09_04955</name>
</gene>
<feature type="transmembrane region" description="Helical" evidence="1">
    <location>
        <begin position="183"/>
        <end position="203"/>
    </location>
</feature>
<evidence type="ECO:0000313" key="3">
    <source>
        <dbReference type="Proteomes" id="UP001210809"/>
    </source>
</evidence>
<accession>A0AAW6CZ24</accession>
<feature type="transmembrane region" description="Helical" evidence="1">
    <location>
        <begin position="67"/>
        <end position="88"/>
    </location>
</feature>
<sequence>MNNRTVGVIGSAVCGASVLCFAVSMIVGIFVNTLFFSCFASMFIALGFMLFICAVSGSNKDNEKRACGNVSLVCAAIYVTLIFLVYFAECTTVNLSPQLDEKILSIIDYGHTGSLFFNYDLLGYGFMALSTFFAGFLVNKTEKHGKTLSLMLKIHGIFFPSCFLVPMFPLFNGGDGDTLTGTVLLLVWCAYFLPVCCLGFGYFRNKKS</sequence>
<evidence type="ECO:0000256" key="1">
    <source>
        <dbReference type="SAM" id="Phobius"/>
    </source>
</evidence>
<evidence type="ECO:0000313" key="2">
    <source>
        <dbReference type="EMBL" id="MDB8003419.1"/>
    </source>
</evidence>
<keyword evidence="1" id="KW-0812">Transmembrane</keyword>
<feature type="transmembrane region" description="Helical" evidence="1">
    <location>
        <begin position="7"/>
        <end position="28"/>
    </location>
</feature>
<proteinExistence type="predicted"/>
<keyword evidence="1" id="KW-1133">Transmembrane helix</keyword>
<protein>
    <submittedName>
        <fullName evidence="2">Uncharacterized protein</fullName>
    </submittedName>
</protein>
<feature type="transmembrane region" description="Helical" evidence="1">
    <location>
        <begin position="150"/>
        <end position="171"/>
    </location>
</feature>
<dbReference type="AlphaFoldDB" id="A0AAW6CZ24"/>
<comment type="caution">
    <text evidence="2">The sequence shown here is derived from an EMBL/GenBank/DDBJ whole genome shotgun (WGS) entry which is preliminary data.</text>
</comment>
<keyword evidence="1" id="KW-0472">Membrane</keyword>
<feature type="transmembrane region" description="Helical" evidence="1">
    <location>
        <begin position="121"/>
        <end position="138"/>
    </location>
</feature>
<dbReference type="Proteomes" id="UP001210809">
    <property type="component" value="Unassembled WGS sequence"/>
</dbReference>
<feature type="transmembrane region" description="Helical" evidence="1">
    <location>
        <begin position="34"/>
        <end position="55"/>
    </location>
</feature>
<name>A0AAW6CZ24_9FIRM</name>